<sequence length="105" mass="12419">MDFIEYQSLSLSHMEVGRVSSDNSVNRLTSDSQLDLTLDYTCRCCSKHVNRIFPKRRTDYTLYQRRSQLLFHLSFIAILKRYDEAKKGSSKLQFFASVRSFLFYV</sequence>
<reference evidence="1 2" key="1">
    <citation type="submission" date="2012-05" db="EMBL/GenBank/DDBJ databases">
        <title>Recombination and specialization in a pathogen metapopulation.</title>
        <authorList>
            <person name="Gardiner A."/>
            <person name="Kemen E."/>
            <person name="Schultz-Larsen T."/>
            <person name="MacLean D."/>
            <person name="Van Oosterhout C."/>
            <person name="Jones J.D.G."/>
        </authorList>
    </citation>
    <scope>NUCLEOTIDE SEQUENCE [LARGE SCALE GENOMIC DNA]</scope>
    <source>
        <strain evidence="1 2">Ac Nc2</strain>
    </source>
</reference>
<dbReference type="InParanoid" id="A0A024FSY1"/>
<dbReference type="AlphaFoldDB" id="A0A024FSY1"/>
<organism evidence="1 2">
    <name type="scientific">Albugo candida</name>
    <dbReference type="NCBI Taxonomy" id="65357"/>
    <lineage>
        <taxon>Eukaryota</taxon>
        <taxon>Sar</taxon>
        <taxon>Stramenopiles</taxon>
        <taxon>Oomycota</taxon>
        <taxon>Peronosporomycetes</taxon>
        <taxon>Albuginales</taxon>
        <taxon>Albuginaceae</taxon>
        <taxon>Albugo</taxon>
    </lineage>
</organism>
<dbReference type="EMBL" id="CAIX01000114">
    <property type="protein sequence ID" value="CCI10158.1"/>
    <property type="molecule type" value="Genomic_DNA"/>
</dbReference>
<dbReference type="Proteomes" id="UP000053237">
    <property type="component" value="Unassembled WGS sequence"/>
</dbReference>
<proteinExistence type="predicted"/>
<evidence type="ECO:0000313" key="1">
    <source>
        <dbReference type="EMBL" id="CCI10158.1"/>
    </source>
</evidence>
<protein>
    <submittedName>
        <fullName evidence="1">Uncharacterized protein</fullName>
    </submittedName>
</protein>
<evidence type="ECO:0000313" key="2">
    <source>
        <dbReference type="Proteomes" id="UP000053237"/>
    </source>
</evidence>
<accession>A0A024FSY1</accession>
<comment type="caution">
    <text evidence="1">The sequence shown here is derived from an EMBL/GenBank/DDBJ whole genome shotgun (WGS) entry which is preliminary data.</text>
</comment>
<keyword evidence="2" id="KW-1185">Reference proteome</keyword>
<gene>
    <name evidence="1" type="ORF">BN9_069170</name>
</gene>
<name>A0A024FSY1_9STRA</name>